<evidence type="ECO:0000259" key="3">
    <source>
        <dbReference type="Pfam" id="PF00930"/>
    </source>
</evidence>
<dbReference type="PANTHER" id="PTHR11731:SF193">
    <property type="entry name" value="DIPEPTIDYL PEPTIDASE 9"/>
    <property type="match status" value="1"/>
</dbReference>
<dbReference type="AlphaFoldDB" id="A0A4R0NSW2"/>
<dbReference type="Gene3D" id="3.40.50.1820">
    <property type="entry name" value="alpha/beta hydrolase"/>
    <property type="match status" value="1"/>
</dbReference>
<dbReference type="OrthoDB" id="9812921at2"/>
<dbReference type="SUPFAM" id="SSF53474">
    <property type="entry name" value="alpha/beta-Hydrolases"/>
    <property type="match status" value="1"/>
</dbReference>
<feature type="domain" description="Dipeptidylpeptidase IV N-terminal" evidence="3">
    <location>
        <begin position="106"/>
        <end position="415"/>
    </location>
</feature>
<evidence type="ECO:0000313" key="5">
    <source>
        <dbReference type="Proteomes" id="UP000293347"/>
    </source>
</evidence>
<feature type="signal peptide" evidence="1">
    <location>
        <begin position="1"/>
        <end position="20"/>
    </location>
</feature>
<protein>
    <submittedName>
        <fullName evidence="4">S9 family peptidase</fullName>
    </submittedName>
</protein>
<sequence length="704" mass="80500">MHLKFYLTLGLAICTGIAFAQRSRKVAEQFTLENSTSLLYSTSVVPNFLKDGDKFWYSFTTKDGQKEYLVDPHKKEKKILVDKQVMSLPPRVFTHVRPDRKFYPAEFRVSPDSNYVLYSKGYNLFLKKELKLDSPVKFTDTSTIQLTMDGFKDYSYQERDGDTSSGYALPKAVWAADGHHFYMLRKDSRRLSKMTIVNGLAPVPYGKQYVYELPGDEHVPQYEFSIGDVSRKELLKVDISRWKDQMVELKGESKDGKWVYFTRKKRTNEEIEVCAVSLVDGSVKVLIHEISKPYLNEQMAYLSFVNSDREIIWYSERSGFGHLYLYDRQGKLKNQITRGEWVAGRVLRIDTTKKELILEGYGREVGCNPYYAMIYKVKFDGSGLKLLTPEFANHEIRFLPSGKYFVDNFSRADLAPRSYLKSVDGALNMRLEEADLSKLIATGWKMPETFSIKAADGKTDLYGVLWKPVDFDEHRKYPIISHVYPGPQSEELNISFSVDGNFNASLSQLGSVVVTMGHRGGSPQRSKAYHTFGYNNLRDFALADDRHALLGLAGTHRYLDTSRVGIFGHSAGGAMVVTAMCTYPDFYKTGVSASGNHDNTIYNRWWGESHQGVRFSGGTFHFDVKTNLTIADKLKGKLMLVSGDADDNVNPVHTMRMVDALINADKDFELVMLPGQGHFYFGKPKLYFERKMWDWFERNLIDIK</sequence>
<dbReference type="GO" id="GO:0008236">
    <property type="term" value="F:serine-type peptidase activity"/>
    <property type="evidence" value="ECO:0007669"/>
    <property type="project" value="InterPro"/>
</dbReference>
<name>A0A4R0NSW2_9SPHI</name>
<dbReference type="InterPro" id="IPR029058">
    <property type="entry name" value="AB_hydrolase_fold"/>
</dbReference>
<dbReference type="Proteomes" id="UP000293347">
    <property type="component" value="Unassembled WGS sequence"/>
</dbReference>
<dbReference type="InterPro" id="IPR002469">
    <property type="entry name" value="Peptidase_S9B_N"/>
</dbReference>
<keyword evidence="1" id="KW-0732">Signal</keyword>
<dbReference type="Pfam" id="PF00326">
    <property type="entry name" value="Peptidase_S9"/>
    <property type="match status" value="1"/>
</dbReference>
<keyword evidence="5" id="KW-1185">Reference proteome</keyword>
<dbReference type="InterPro" id="IPR050278">
    <property type="entry name" value="Serine_Prot_S9B/DPPIV"/>
</dbReference>
<dbReference type="EMBL" id="SJSL01000001">
    <property type="protein sequence ID" value="TCD03188.1"/>
    <property type="molecule type" value="Genomic_DNA"/>
</dbReference>
<dbReference type="RefSeq" id="WP_131593555.1">
    <property type="nucleotide sequence ID" value="NZ_SJSL01000001.1"/>
</dbReference>
<dbReference type="GO" id="GO:0008239">
    <property type="term" value="F:dipeptidyl-peptidase activity"/>
    <property type="evidence" value="ECO:0007669"/>
    <property type="project" value="TreeGrafter"/>
</dbReference>
<dbReference type="PANTHER" id="PTHR11731">
    <property type="entry name" value="PROTEASE FAMILY S9B,C DIPEPTIDYL-PEPTIDASE IV-RELATED"/>
    <property type="match status" value="1"/>
</dbReference>
<dbReference type="GO" id="GO:0006508">
    <property type="term" value="P:proteolysis"/>
    <property type="evidence" value="ECO:0007669"/>
    <property type="project" value="InterPro"/>
</dbReference>
<dbReference type="InterPro" id="IPR001375">
    <property type="entry name" value="Peptidase_S9_cat"/>
</dbReference>
<dbReference type="SUPFAM" id="SSF82171">
    <property type="entry name" value="DPP6 N-terminal domain-like"/>
    <property type="match status" value="1"/>
</dbReference>
<proteinExistence type="predicted"/>
<feature type="domain" description="Peptidase S9 prolyl oligopeptidase catalytic" evidence="2">
    <location>
        <begin position="504"/>
        <end position="700"/>
    </location>
</feature>
<evidence type="ECO:0000313" key="4">
    <source>
        <dbReference type="EMBL" id="TCD03188.1"/>
    </source>
</evidence>
<reference evidence="4 5" key="1">
    <citation type="submission" date="2019-02" db="EMBL/GenBank/DDBJ databases">
        <title>Pedobacter sp. RP-1-14 sp. nov., isolated from Arctic soil.</title>
        <authorList>
            <person name="Dahal R.H."/>
        </authorList>
    </citation>
    <scope>NUCLEOTIDE SEQUENCE [LARGE SCALE GENOMIC DNA]</scope>
    <source>
        <strain evidence="4 5">RP-1-14</strain>
    </source>
</reference>
<evidence type="ECO:0000256" key="1">
    <source>
        <dbReference type="SAM" id="SignalP"/>
    </source>
</evidence>
<dbReference type="Gene3D" id="2.140.10.30">
    <property type="entry name" value="Dipeptidylpeptidase IV, N-terminal domain"/>
    <property type="match status" value="1"/>
</dbReference>
<comment type="caution">
    <text evidence="4">The sequence shown here is derived from an EMBL/GenBank/DDBJ whole genome shotgun (WGS) entry which is preliminary data.</text>
</comment>
<dbReference type="Pfam" id="PF00930">
    <property type="entry name" value="DPPIV_N"/>
    <property type="match status" value="1"/>
</dbReference>
<gene>
    <name evidence="4" type="ORF">EZ437_04230</name>
</gene>
<organism evidence="4 5">
    <name type="scientific">Pedobacter psychroterrae</name>
    <dbReference type="NCBI Taxonomy" id="2530453"/>
    <lineage>
        <taxon>Bacteria</taxon>
        <taxon>Pseudomonadati</taxon>
        <taxon>Bacteroidota</taxon>
        <taxon>Sphingobacteriia</taxon>
        <taxon>Sphingobacteriales</taxon>
        <taxon>Sphingobacteriaceae</taxon>
        <taxon>Pedobacter</taxon>
    </lineage>
</organism>
<accession>A0A4R0NSW2</accession>
<feature type="chain" id="PRO_5020905201" evidence="1">
    <location>
        <begin position="21"/>
        <end position="704"/>
    </location>
</feature>
<evidence type="ECO:0000259" key="2">
    <source>
        <dbReference type="Pfam" id="PF00326"/>
    </source>
</evidence>